<accession>A0A6I1MSC4</accession>
<reference evidence="1 2" key="1">
    <citation type="submission" date="2019-10" db="EMBL/GenBank/DDBJ databases">
        <title>The Genome Sequence of Clostridium tarantellae Isolated from Fish Brain.</title>
        <authorList>
            <person name="Bano L."/>
            <person name="Kiel M."/>
            <person name="Sales G."/>
            <person name="Doxey A.C."/>
            <person name="Mansfield M.J."/>
            <person name="Schiavone M."/>
            <person name="Rossetto O."/>
            <person name="Pirazzini M."/>
            <person name="Dobrindt U."/>
            <person name="Montecucco C."/>
        </authorList>
    </citation>
    <scope>NUCLEOTIDE SEQUENCE [LARGE SCALE GENOMIC DNA]</scope>
    <source>
        <strain evidence="1 2">DSM 3997</strain>
    </source>
</reference>
<keyword evidence="2" id="KW-1185">Reference proteome</keyword>
<proteinExistence type="predicted"/>
<comment type="caution">
    <text evidence="1">The sequence shown here is derived from an EMBL/GenBank/DDBJ whole genome shotgun (WGS) entry which is preliminary data.</text>
</comment>
<sequence>MLKFNENVLSTTTVKQEVNVAPGACCCCTCCCCVGVNVGGGSATTNINGTSGK</sequence>
<dbReference type="AlphaFoldDB" id="A0A6I1MSC4"/>
<protein>
    <submittedName>
        <fullName evidence="1">Streptolysin S family bacteriocin</fullName>
    </submittedName>
</protein>
<evidence type="ECO:0000313" key="2">
    <source>
        <dbReference type="Proteomes" id="UP000430345"/>
    </source>
</evidence>
<dbReference type="RefSeq" id="WP_152889620.1">
    <property type="nucleotide sequence ID" value="NZ_WHJC01000105.1"/>
</dbReference>
<evidence type="ECO:0000313" key="1">
    <source>
        <dbReference type="EMBL" id="MPQ43791.1"/>
    </source>
</evidence>
<name>A0A6I1MSC4_9CLOT</name>
<gene>
    <name evidence="1" type="ORF">GBZ86_08470</name>
</gene>
<organism evidence="1 2">
    <name type="scientific">Clostridium tarantellae</name>
    <dbReference type="NCBI Taxonomy" id="39493"/>
    <lineage>
        <taxon>Bacteria</taxon>
        <taxon>Bacillati</taxon>
        <taxon>Bacillota</taxon>
        <taxon>Clostridia</taxon>
        <taxon>Eubacteriales</taxon>
        <taxon>Clostridiaceae</taxon>
        <taxon>Clostridium</taxon>
    </lineage>
</organism>
<dbReference type="InterPro" id="IPR019891">
    <property type="entry name" value="Bacteriocin_streptolysin_S_pre"/>
</dbReference>
<dbReference type="Proteomes" id="UP000430345">
    <property type="component" value="Unassembled WGS sequence"/>
</dbReference>
<dbReference type="EMBL" id="WHJC01000105">
    <property type="protein sequence ID" value="MPQ43791.1"/>
    <property type="molecule type" value="Genomic_DNA"/>
</dbReference>
<dbReference type="NCBIfam" id="TIGR03602">
    <property type="entry name" value="streptolysinS"/>
    <property type="match status" value="1"/>
</dbReference>